<evidence type="ECO:0000313" key="3">
    <source>
        <dbReference type="Proteomes" id="UP000262477"/>
    </source>
</evidence>
<dbReference type="Pfam" id="PF00248">
    <property type="entry name" value="Aldo_ket_red"/>
    <property type="match status" value="1"/>
</dbReference>
<organism evidence="2 3">
    <name type="scientific">Streptomyces inhibens</name>
    <dbReference type="NCBI Taxonomy" id="2293571"/>
    <lineage>
        <taxon>Bacteria</taxon>
        <taxon>Bacillati</taxon>
        <taxon>Actinomycetota</taxon>
        <taxon>Actinomycetes</taxon>
        <taxon>Kitasatosporales</taxon>
        <taxon>Streptomycetaceae</taxon>
        <taxon>Streptomyces</taxon>
    </lineage>
</organism>
<gene>
    <name evidence="2" type="ORF">DY245_15025</name>
</gene>
<dbReference type="PANTHER" id="PTHR43312:SF1">
    <property type="entry name" value="NADP-DEPENDENT OXIDOREDUCTASE DOMAIN-CONTAINING PROTEIN"/>
    <property type="match status" value="1"/>
</dbReference>
<feature type="domain" description="NADP-dependent oxidoreductase" evidence="1">
    <location>
        <begin position="13"/>
        <end position="231"/>
    </location>
</feature>
<evidence type="ECO:0000313" key="2">
    <source>
        <dbReference type="EMBL" id="REK89561.1"/>
    </source>
</evidence>
<dbReference type="EMBL" id="QUAC01000117">
    <property type="protein sequence ID" value="REK89561.1"/>
    <property type="molecule type" value="Genomic_DNA"/>
</dbReference>
<proteinExistence type="predicted"/>
<protein>
    <submittedName>
        <fullName evidence="2">Aldo/keto reductase</fullName>
    </submittedName>
</protein>
<dbReference type="AlphaFoldDB" id="A0A371Q4F8"/>
<dbReference type="InterPro" id="IPR036812">
    <property type="entry name" value="NAD(P)_OxRdtase_dom_sf"/>
</dbReference>
<dbReference type="Gene3D" id="3.20.20.100">
    <property type="entry name" value="NADP-dependent oxidoreductase domain"/>
    <property type="match status" value="1"/>
</dbReference>
<dbReference type="InterPro" id="IPR053135">
    <property type="entry name" value="AKR2_Oxidoreductase"/>
</dbReference>
<dbReference type="PANTHER" id="PTHR43312">
    <property type="entry name" value="D-THREO-ALDOSE 1-DEHYDROGENASE"/>
    <property type="match status" value="1"/>
</dbReference>
<dbReference type="SUPFAM" id="SSF51430">
    <property type="entry name" value="NAD(P)-linked oxidoreductase"/>
    <property type="match status" value="1"/>
</dbReference>
<evidence type="ECO:0000259" key="1">
    <source>
        <dbReference type="Pfam" id="PF00248"/>
    </source>
</evidence>
<dbReference type="OrthoDB" id="3848369at2"/>
<sequence length="304" mass="31293">MTASLALGTYRLREAATAARRAAACPGTAWVDTAPNYLAGRAHRLLAPVLADHPGLQVSTKVGFPAPGAAAAVAAGVLPPEDAERGHSLAAGYVGWQVERNRAALGRACLETVFLHNPERTGDPAVLSIVLREAFAVLEEAAAAGHLGTYGVASWSGFTEGLLTVGELERLATEAAGSPEHRLRAVQLPVSLVEADALELALDGRGPIGEAAERGWQVYASAPLHGGELVRAATEDLAALLRPGLSVAQACLLAAASCPGVTKVLLSASAPAHWEAARAALDQAAIPSRTLRKVCDVLAPHHPS</sequence>
<keyword evidence="3" id="KW-1185">Reference proteome</keyword>
<dbReference type="Proteomes" id="UP000262477">
    <property type="component" value="Unassembled WGS sequence"/>
</dbReference>
<name>A0A371Q4F8_STRIH</name>
<accession>A0A371Q4F8</accession>
<dbReference type="InterPro" id="IPR023210">
    <property type="entry name" value="NADP_OxRdtase_dom"/>
</dbReference>
<comment type="caution">
    <text evidence="2">The sequence shown here is derived from an EMBL/GenBank/DDBJ whole genome shotgun (WGS) entry which is preliminary data.</text>
</comment>
<reference evidence="2 3" key="1">
    <citation type="submission" date="2018-08" db="EMBL/GenBank/DDBJ databases">
        <title>Streptomyces NEAU-D10 sp. nov., a novel Actinomycete isolated from soil.</title>
        <authorList>
            <person name="Jin L."/>
        </authorList>
    </citation>
    <scope>NUCLEOTIDE SEQUENCE [LARGE SCALE GENOMIC DNA]</scope>
    <source>
        <strain evidence="2 3">NEAU-D10</strain>
    </source>
</reference>